<dbReference type="OrthoDB" id="8908907at2"/>
<evidence type="ECO:0000256" key="5">
    <source>
        <dbReference type="ARBA" id="ARBA00022692"/>
    </source>
</evidence>
<feature type="transmembrane region" description="Helical" evidence="8">
    <location>
        <begin position="20"/>
        <end position="44"/>
    </location>
</feature>
<proteinExistence type="inferred from homology"/>
<dbReference type="EMBL" id="AVPJ01000005">
    <property type="protein sequence ID" value="KGN32797.1"/>
    <property type="molecule type" value="Genomic_DNA"/>
</dbReference>
<dbReference type="eggNOG" id="COG1296">
    <property type="taxonomic scope" value="Bacteria"/>
</dbReference>
<dbReference type="InterPro" id="IPR011606">
    <property type="entry name" value="Brnchd-chn_aa_trnsp_permease"/>
</dbReference>
<feature type="transmembrane region" description="Helical" evidence="8">
    <location>
        <begin position="165"/>
        <end position="183"/>
    </location>
</feature>
<evidence type="ECO:0000256" key="3">
    <source>
        <dbReference type="ARBA" id="ARBA00022448"/>
    </source>
</evidence>
<evidence type="ECO:0000256" key="1">
    <source>
        <dbReference type="ARBA" id="ARBA00004651"/>
    </source>
</evidence>
<keyword evidence="10" id="KW-1185">Reference proteome</keyword>
<keyword evidence="3" id="KW-0813">Transport</keyword>
<feature type="transmembrane region" description="Helical" evidence="8">
    <location>
        <begin position="50"/>
        <end position="79"/>
    </location>
</feature>
<feature type="transmembrane region" description="Helical" evidence="8">
    <location>
        <begin position="142"/>
        <end position="159"/>
    </location>
</feature>
<evidence type="ECO:0000313" key="10">
    <source>
        <dbReference type="Proteomes" id="UP000030002"/>
    </source>
</evidence>
<sequence length="245" mass="25007">MTARRWSDDARSSFAKGLRLGVPFALVGGLLSLSFAVLALQAGFSVAQAIVTSVIVFAGSAQFAMLSVLVGGGGIAAALTASGLMNSRFLAMGIALAPSLPGGPVKRAAQGQAVVDASWALANRGDGTFDRWLLFGTTLPQYVTWTLGSVIGAVFGGSLGDTDRLGLDAIYPTFFLALLIAELRDRASRGVAIAGGLLALALVPIAPPGVPILAASVVALVGLARRPSSRCRPPRSGCSSWPARC</sequence>
<name>A0A0A0J9S7_9MICO</name>
<gene>
    <name evidence="9" type="ORF">N802_15415</name>
</gene>
<dbReference type="RefSeq" id="WP_052109628.1">
    <property type="nucleotide sequence ID" value="NZ_AVPJ01000005.1"/>
</dbReference>
<dbReference type="PANTHER" id="PTHR34979">
    <property type="entry name" value="INNER MEMBRANE PROTEIN YGAZ"/>
    <property type="match status" value="1"/>
</dbReference>
<keyword evidence="6 8" id="KW-1133">Transmembrane helix</keyword>
<evidence type="ECO:0000256" key="4">
    <source>
        <dbReference type="ARBA" id="ARBA00022475"/>
    </source>
</evidence>
<dbReference type="Proteomes" id="UP000030002">
    <property type="component" value="Unassembled WGS sequence"/>
</dbReference>
<dbReference type="Pfam" id="PF03591">
    <property type="entry name" value="AzlC"/>
    <property type="match status" value="1"/>
</dbReference>
<reference evidence="9 10" key="1">
    <citation type="submission" date="2013-08" db="EMBL/GenBank/DDBJ databases">
        <title>The genome sequence of Knoellia sinensis.</title>
        <authorList>
            <person name="Zhu W."/>
            <person name="Wang G."/>
        </authorList>
    </citation>
    <scope>NUCLEOTIDE SEQUENCE [LARGE SCALE GENOMIC DNA]</scope>
    <source>
        <strain evidence="9 10">KCTC 19936</strain>
    </source>
</reference>
<keyword evidence="5 8" id="KW-0812">Transmembrane</keyword>
<dbReference type="GO" id="GO:0005886">
    <property type="term" value="C:plasma membrane"/>
    <property type="evidence" value="ECO:0007669"/>
    <property type="project" value="UniProtKB-SubCell"/>
</dbReference>
<dbReference type="GO" id="GO:1903785">
    <property type="term" value="P:L-valine transmembrane transport"/>
    <property type="evidence" value="ECO:0007669"/>
    <property type="project" value="TreeGrafter"/>
</dbReference>
<dbReference type="AlphaFoldDB" id="A0A0A0J9S7"/>
<keyword evidence="7 8" id="KW-0472">Membrane</keyword>
<comment type="subcellular location">
    <subcellularLocation>
        <location evidence="1">Cell membrane</location>
        <topology evidence="1">Multi-pass membrane protein</topology>
    </subcellularLocation>
</comment>
<evidence type="ECO:0000313" key="9">
    <source>
        <dbReference type="EMBL" id="KGN32797.1"/>
    </source>
</evidence>
<evidence type="ECO:0000256" key="7">
    <source>
        <dbReference type="ARBA" id="ARBA00023136"/>
    </source>
</evidence>
<dbReference type="PANTHER" id="PTHR34979:SF1">
    <property type="entry name" value="INNER MEMBRANE PROTEIN YGAZ"/>
    <property type="match status" value="1"/>
</dbReference>
<evidence type="ECO:0000256" key="6">
    <source>
        <dbReference type="ARBA" id="ARBA00022989"/>
    </source>
</evidence>
<evidence type="ECO:0000256" key="2">
    <source>
        <dbReference type="ARBA" id="ARBA00010735"/>
    </source>
</evidence>
<organism evidence="9 10">
    <name type="scientific">Knoellia sinensis KCTC 19936</name>
    <dbReference type="NCBI Taxonomy" id="1385520"/>
    <lineage>
        <taxon>Bacteria</taxon>
        <taxon>Bacillati</taxon>
        <taxon>Actinomycetota</taxon>
        <taxon>Actinomycetes</taxon>
        <taxon>Micrococcales</taxon>
        <taxon>Intrasporangiaceae</taxon>
        <taxon>Knoellia</taxon>
    </lineage>
</organism>
<dbReference type="STRING" id="1385520.N802_15415"/>
<comment type="similarity">
    <text evidence="2">Belongs to the AzlC family.</text>
</comment>
<evidence type="ECO:0000256" key="8">
    <source>
        <dbReference type="SAM" id="Phobius"/>
    </source>
</evidence>
<comment type="caution">
    <text evidence="9">The sequence shown here is derived from an EMBL/GenBank/DDBJ whole genome shotgun (WGS) entry which is preliminary data.</text>
</comment>
<keyword evidence="4" id="KW-1003">Cell membrane</keyword>
<protein>
    <submittedName>
        <fullName evidence="9">Branched-chain amino acid permease</fullName>
    </submittedName>
</protein>
<feature type="transmembrane region" description="Helical" evidence="8">
    <location>
        <begin position="190"/>
        <end position="223"/>
    </location>
</feature>
<accession>A0A0A0J9S7</accession>